<gene>
    <name evidence="1" type="ORF">B0X71_02645</name>
</gene>
<organism evidence="1 2">
    <name type="scientific">Planococcus lenghuensis</name>
    <dbReference type="NCBI Taxonomy" id="2213202"/>
    <lineage>
        <taxon>Bacteria</taxon>
        <taxon>Bacillati</taxon>
        <taxon>Bacillota</taxon>
        <taxon>Bacilli</taxon>
        <taxon>Bacillales</taxon>
        <taxon>Caryophanaceae</taxon>
        <taxon>Planococcus</taxon>
    </lineage>
</organism>
<name>A0A1Q2KVC1_9BACL</name>
<protein>
    <submittedName>
        <fullName evidence="1">Uncharacterized protein</fullName>
    </submittedName>
</protein>
<sequence length="64" mass="7096">MKFAFICLHIHISKNEVNDLAKEKEIRNIASNLAKLGIPVKLTKSRVDILKALVPPAQVPPVHS</sequence>
<dbReference type="KEGG" id="pmar:B0X71_02645"/>
<keyword evidence="2" id="KW-1185">Reference proteome</keyword>
<dbReference type="InterPro" id="IPR049839">
    <property type="entry name" value="Lmo0850-like"/>
</dbReference>
<reference evidence="1 2" key="1">
    <citation type="submission" date="2017-02" db="EMBL/GenBank/DDBJ databases">
        <title>The complete genomic sequence of a novel cold adapted crude oil-degrading bacterium Planococcus qaidamina Y42.</title>
        <authorList>
            <person name="Yang R."/>
        </authorList>
    </citation>
    <scope>NUCLEOTIDE SEQUENCE [LARGE SCALE GENOMIC DNA]</scope>
    <source>
        <strain evidence="1 2">Y42</strain>
    </source>
</reference>
<accession>A0A1Q2KVC1</accession>
<dbReference type="EMBL" id="CP019640">
    <property type="protein sequence ID" value="AQQ52129.1"/>
    <property type="molecule type" value="Genomic_DNA"/>
</dbReference>
<evidence type="ECO:0000313" key="2">
    <source>
        <dbReference type="Proteomes" id="UP000188184"/>
    </source>
</evidence>
<dbReference type="AlphaFoldDB" id="A0A1Q2KVC1"/>
<evidence type="ECO:0000313" key="1">
    <source>
        <dbReference type="EMBL" id="AQQ52129.1"/>
    </source>
</evidence>
<proteinExistence type="predicted"/>
<dbReference type="Proteomes" id="UP000188184">
    <property type="component" value="Chromosome"/>
</dbReference>
<dbReference type="NCBIfam" id="NF040845">
    <property type="entry name" value="lmo0850_fam"/>
    <property type="match status" value="1"/>
</dbReference>